<keyword evidence="2" id="KW-0802">TPR repeat</keyword>
<dbReference type="SUPFAM" id="SSF48452">
    <property type="entry name" value="TPR-like"/>
    <property type="match status" value="1"/>
</dbReference>
<dbReference type="Pfam" id="PF13517">
    <property type="entry name" value="FG-GAP_3"/>
    <property type="match status" value="1"/>
</dbReference>
<dbReference type="Gene3D" id="2.130.10.130">
    <property type="entry name" value="Integrin alpha, N-terminal"/>
    <property type="match status" value="1"/>
</dbReference>
<feature type="repeat" description="TPR" evidence="2">
    <location>
        <begin position="132"/>
        <end position="165"/>
    </location>
</feature>
<feature type="repeat" description="TPR" evidence="2">
    <location>
        <begin position="98"/>
        <end position="131"/>
    </location>
</feature>
<dbReference type="RefSeq" id="WP_157892950.1">
    <property type="nucleotide sequence ID" value="NZ_JBHRTS010000009.1"/>
</dbReference>
<organism evidence="3 4">
    <name type="scientific">Marinicella sediminis</name>
    <dbReference type="NCBI Taxonomy" id="1792834"/>
    <lineage>
        <taxon>Bacteria</taxon>
        <taxon>Pseudomonadati</taxon>
        <taxon>Pseudomonadota</taxon>
        <taxon>Gammaproteobacteria</taxon>
        <taxon>Lysobacterales</taxon>
        <taxon>Marinicellaceae</taxon>
        <taxon>Marinicella</taxon>
    </lineage>
</organism>
<dbReference type="Gene3D" id="1.25.40.10">
    <property type="entry name" value="Tetratricopeptide repeat domain"/>
    <property type="match status" value="1"/>
</dbReference>
<accession>A0ABV7JER7</accession>
<sequence>MRKIVIIAFVLMLASCQQPEPQIPDVAWSKNNQGVGQMGSFDYDQAFETFNDLHQQYPAEKIFHQNWVIAVINRQQSGDEALAMEELTGLLANDQGNVVAHYLKGLLHFNQGDCATASQHFQTVVDADPNDAYASYFLGQCQLQQGNLEVAYQRFTKTTELDPYLRSAYYGAFMTAQRLNLADEAKGHLQDYQRMEMNPQSRLAEIKYTKMGPKASVQVKPMTTTEQPNAPLAALSDPFAAKQSWPNTPVHSPFTVVNQQRLELWVSAENEIQVYTLGANGPELSGQRPAPGITPDDLISITDINQDGMLDGYVTRPGSPDRIYVANEDDNWALLEAALAEGELPESKRVQVADLDHDGDLDVLTLDQNGMVHLLNNNNDMTFKDISHDLIKPANNGGFIASALLDLDGDRDLDVVLLAEQSMSIVLNDRMWYYQLREHPLPAPATQLAVNYGQAGEPLFHINTGNSIQVGHYDAFADKLKWQELSFDVDVAAFDLRDVNGDGTDDYLIHTAEQTQIINANDQTVLQALTHDVAPQNHWLVSGVQGPEFITQDATGINIWPASSNRHGFIRLQLSGRELAADSMRSNALGLGTELIVHRTHGVQKSLYLSQSRQANQHFDAANVVSFVPRGESGQIDFLELIWSDGVYQTELGLASGQSLVITETQRQLSSCPVLFMNIDGEFQFLTDVMGVGAMGFLVAKDQYGPPRDWEFLLLDQDKVERSDLSFLVTEPMEETMFLDALAMKVYEVDEHVHAVLDERLSIQSEQPSGELMFYQEQIMPLQVISQDGSDQTAANRTVDADPLPVGELDLRFLGHLKEPQVHTMLFDQELSGDWILMMHGWVEYGYSQTSFSAWQAGQKLQYPSLDAEIDGEWINLLDNWGFPAGMPKMSAIEFTIPAGKTATKLRIRSTQEVYIDQLSVAQRIYPEVTERALPLVFANQSVLGFPHRGNGPHRYPIYDFSRLQPFADTRHMTGAYTQLGPVEPLVTDKDNAIAIVSGGEAVTFQFEQTTQVVPKGKQRFYVMEFYGWAKDMDMLTEHDKYLLPLPHTGEISEQAKALNQQYNTRFMSGN</sequence>
<dbReference type="SUPFAM" id="SSF69318">
    <property type="entry name" value="Integrin alpha N-terminal domain"/>
    <property type="match status" value="1"/>
</dbReference>
<dbReference type="InterPro" id="IPR028994">
    <property type="entry name" value="Integrin_alpha_N"/>
</dbReference>
<dbReference type="PROSITE" id="PS51257">
    <property type="entry name" value="PROKAR_LIPOPROTEIN"/>
    <property type="match status" value="1"/>
</dbReference>
<name>A0ABV7JER7_9GAMM</name>
<comment type="caution">
    <text evidence="3">The sequence shown here is derived from an EMBL/GenBank/DDBJ whole genome shotgun (WGS) entry which is preliminary data.</text>
</comment>
<evidence type="ECO:0000313" key="3">
    <source>
        <dbReference type="EMBL" id="MFC3195692.1"/>
    </source>
</evidence>
<dbReference type="InterPro" id="IPR011990">
    <property type="entry name" value="TPR-like_helical_dom_sf"/>
</dbReference>
<dbReference type="PROSITE" id="PS50005">
    <property type="entry name" value="TPR"/>
    <property type="match status" value="2"/>
</dbReference>
<dbReference type="InterPro" id="IPR013517">
    <property type="entry name" value="FG-GAP"/>
</dbReference>
<gene>
    <name evidence="3" type="ORF">ACFODZ_15665</name>
</gene>
<dbReference type="Pfam" id="PF13432">
    <property type="entry name" value="TPR_16"/>
    <property type="match status" value="1"/>
</dbReference>
<reference evidence="4" key="1">
    <citation type="journal article" date="2019" name="Int. J. Syst. Evol. Microbiol.">
        <title>The Global Catalogue of Microorganisms (GCM) 10K type strain sequencing project: providing services to taxonomists for standard genome sequencing and annotation.</title>
        <authorList>
            <consortium name="The Broad Institute Genomics Platform"/>
            <consortium name="The Broad Institute Genome Sequencing Center for Infectious Disease"/>
            <person name="Wu L."/>
            <person name="Ma J."/>
        </authorList>
    </citation>
    <scope>NUCLEOTIDE SEQUENCE [LARGE SCALE GENOMIC DNA]</scope>
    <source>
        <strain evidence="4">KCTC 42953</strain>
    </source>
</reference>
<dbReference type="PANTHER" id="PTHR46580">
    <property type="entry name" value="SENSOR KINASE-RELATED"/>
    <property type="match status" value="1"/>
</dbReference>
<dbReference type="Proteomes" id="UP001595533">
    <property type="component" value="Unassembled WGS sequence"/>
</dbReference>
<keyword evidence="1" id="KW-0732">Signal</keyword>
<keyword evidence="4" id="KW-1185">Reference proteome</keyword>
<evidence type="ECO:0000313" key="4">
    <source>
        <dbReference type="Proteomes" id="UP001595533"/>
    </source>
</evidence>
<proteinExistence type="predicted"/>
<protein>
    <submittedName>
        <fullName evidence="3">FG-GAP-like repeat-containing protein</fullName>
    </submittedName>
</protein>
<dbReference type="SMART" id="SM00028">
    <property type="entry name" value="TPR"/>
    <property type="match status" value="3"/>
</dbReference>
<evidence type="ECO:0000256" key="2">
    <source>
        <dbReference type="PROSITE-ProRule" id="PRU00339"/>
    </source>
</evidence>
<evidence type="ECO:0000256" key="1">
    <source>
        <dbReference type="ARBA" id="ARBA00022729"/>
    </source>
</evidence>
<dbReference type="InterPro" id="IPR019734">
    <property type="entry name" value="TPR_rpt"/>
</dbReference>
<dbReference type="EMBL" id="JBHRTS010000009">
    <property type="protein sequence ID" value="MFC3195692.1"/>
    <property type="molecule type" value="Genomic_DNA"/>
</dbReference>